<keyword evidence="3" id="KW-1185">Reference proteome</keyword>
<dbReference type="AlphaFoldDB" id="A0A8J3IW62"/>
<proteinExistence type="predicted"/>
<dbReference type="EMBL" id="BNJK01000002">
    <property type="protein sequence ID" value="GHO97932.1"/>
    <property type="molecule type" value="Genomic_DNA"/>
</dbReference>
<dbReference type="InterPro" id="IPR027417">
    <property type="entry name" value="P-loop_NTPase"/>
</dbReference>
<comment type="caution">
    <text evidence="2">The sequence shown here is derived from an EMBL/GenBank/DDBJ whole genome shotgun (WGS) entry which is preliminary data.</text>
</comment>
<evidence type="ECO:0000256" key="1">
    <source>
        <dbReference type="SAM" id="MobiDB-lite"/>
    </source>
</evidence>
<dbReference type="RefSeq" id="WP_220208708.1">
    <property type="nucleotide sequence ID" value="NZ_BNJK01000002.1"/>
</dbReference>
<keyword evidence="2" id="KW-0808">Transferase</keyword>
<gene>
    <name evidence="2" type="ORF">KSF_079800</name>
</gene>
<dbReference type="Gene3D" id="3.40.50.300">
    <property type="entry name" value="P-loop containing nucleotide triphosphate hydrolases"/>
    <property type="match status" value="1"/>
</dbReference>
<protein>
    <submittedName>
        <fullName evidence="2">Cytidylate kinase</fullName>
    </submittedName>
</protein>
<organism evidence="2 3">
    <name type="scientific">Reticulibacter mediterranei</name>
    <dbReference type="NCBI Taxonomy" id="2778369"/>
    <lineage>
        <taxon>Bacteria</taxon>
        <taxon>Bacillati</taxon>
        <taxon>Chloroflexota</taxon>
        <taxon>Ktedonobacteria</taxon>
        <taxon>Ktedonobacterales</taxon>
        <taxon>Reticulibacteraceae</taxon>
        <taxon>Reticulibacter</taxon>
    </lineage>
</organism>
<dbReference type="SUPFAM" id="SSF52540">
    <property type="entry name" value="P-loop containing nucleoside triphosphate hydrolases"/>
    <property type="match status" value="1"/>
</dbReference>
<accession>A0A8J3IW62</accession>
<name>A0A8J3IW62_9CHLR</name>
<evidence type="ECO:0000313" key="3">
    <source>
        <dbReference type="Proteomes" id="UP000597444"/>
    </source>
</evidence>
<feature type="region of interest" description="Disordered" evidence="1">
    <location>
        <begin position="232"/>
        <end position="253"/>
    </location>
</feature>
<dbReference type="Pfam" id="PF13189">
    <property type="entry name" value="Cytidylate_kin2"/>
    <property type="match status" value="1"/>
</dbReference>
<dbReference type="GO" id="GO:0016301">
    <property type="term" value="F:kinase activity"/>
    <property type="evidence" value="ECO:0007669"/>
    <property type="project" value="UniProtKB-KW"/>
</dbReference>
<dbReference type="Proteomes" id="UP000597444">
    <property type="component" value="Unassembled WGS sequence"/>
</dbReference>
<reference evidence="2" key="1">
    <citation type="submission" date="2020-10" db="EMBL/GenBank/DDBJ databases">
        <title>Taxonomic study of unclassified bacteria belonging to the class Ktedonobacteria.</title>
        <authorList>
            <person name="Yabe S."/>
            <person name="Wang C.M."/>
            <person name="Zheng Y."/>
            <person name="Sakai Y."/>
            <person name="Cavaletti L."/>
            <person name="Monciardini P."/>
            <person name="Donadio S."/>
        </authorList>
    </citation>
    <scope>NUCLEOTIDE SEQUENCE</scope>
    <source>
        <strain evidence="2">ID150040</strain>
    </source>
</reference>
<keyword evidence="2" id="KW-0418">Kinase</keyword>
<evidence type="ECO:0000313" key="2">
    <source>
        <dbReference type="EMBL" id="GHO97932.1"/>
    </source>
</evidence>
<sequence>MSNEQEQASMRAITIAREYGSGGGEIARQLAQRLHWQLLDHQIVQRVAQKLGISEEEAEAHDEHVESFTTRLLEAMQYAGPQTPLLQDTYEDIVKPVNEKAYQQALSQIIQVAASLSQVVIVGRGSQALLASHRDVLRVLIVAPLDLRISYVMRRENLDQAAAQDRIAHKDHERIRALKEMHHFDGFDPRLYDLVINTGVLDLDSCVDLILFALERKAQRLSLPTAELGPGAGLNRYPGHPGDIQLQTPDAQR</sequence>